<proteinExistence type="inferred from homology"/>
<dbReference type="Gene3D" id="3.40.50.720">
    <property type="entry name" value="NAD(P)-binding Rossmann-like Domain"/>
    <property type="match status" value="1"/>
</dbReference>
<dbReference type="Pfam" id="PF00106">
    <property type="entry name" value="adh_short"/>
    <property type="match status" value="1"/>
</dbReference>
<dbReference type="PANTHER" id="PTHR44196">
    <property type="entry name" value="DEHYDROGENASE/REDUCTASE SDR FAMILY MEMBER 7B"/>
    <property type="match status" value="1"/>
</dbReference>
<dbReference type="InterPro" id="IPR020904">
    <property type="entry name" value="Sc_DH/Rdtase_CS"/>
</dbReference>
<reference evidence="5 6" key="1">
    <citation type="submission" date="2018-05" db="EMBL/GenBank/DDBJ databases">
        <authorList>
            <consortium name="IHU Genomes"/>
        </authorList>
    </citation>
    <scope>NUCLEOTIDE SEQUENCE [LARGE SCALE GENOMIC DNA]</scope>
    <source>
        <strain evidence="5 6">P7336</strain>
    </source>
</reference>
<gene>
    <name evidence="5" type="ORF">MSP7336_03238</name>
</gene>
<evidence type="ECO:0000259" key="4">
    <source>
        <dbReference type="SMART" id="SM00822"/>
    </source>
</evidence>
<dbReference type="STRING" id="29313.BHQ16_21510"/>
<dbReference type="Proteomes" id="UP000252015">
    <property type="component" value="Unassembled WGS sequence"/>
</dbReference>
<dbReference type="GO" id="GO:0016491">
    <property type="term" value="F:oxidoreductase activity"/>
    <property type="evidence" value="ECO:0007669"/>
    <property type="project" value="UniProtKB-KW"/>
</dbReference>
<accession>A0A1E3SXZ1</accession>
<dbReference type="RefSeq" id="WP_069398117.1">
    <property type="nucleotide sequence ID" value="NZ_JACKUN010000008.1"/>
</dbReference>
<evidence type="ECO:0000313" key="6">
    <source>
        <dbReference type="Proteomes" id="UP000252015"/>
    </source>
</evidence>
<dbReference type="InterPro" id="IPR057326">
    <property type="entry name" value="KR_dom"/>
</dbReference>
<name>A0A1E3SXZ1_MYCSH</name>
<dbReference type="GO" id="GO:0016020">
    <property type="term" value="C:membrane"/>
    <property type="evidence" value="ECO:0007669"/>
    <property type="project" value="TreeGrafter"/>
</dbReference>
<dbReference type="NCBIfam" id="NF004526">
    <property type="entry name" value="PRK05872.1"/>
    <property type="match status" value="1"/>
</dbReference>
<dbReference type="InterPro" id="IPR036291">
    <property type="entry name" value="NAD(P)-bd_dom_sf"/>
</dbReference>
<keyword evidence="2" id="KW-0560">Oxidoreductase</keyword>
<evidence type="ECO:0000256" key="1">
    <source>
        <dbReference type="ARBA" id="ARBA00006484"/>
    </source>
</evidence>
<dbReference type="CDD" id="cd05233">
    <property type="entry name" value="SDR_c"/>
    <property type="match status" value="1"/>
</dbReference>
<dbReference type="AlphaFoldDB" id="A0A1E3SXZ1"/>
<evidence type="ECO:0000313" key="5">
    <source>
        <dbReference type="EMBL" id="SRX94974.1"/>
    </source>
</evidence>
<organism evidence="5 6">
    <name type="scientific">Mycobacterium shimoidei</name>
    <dbReference type="NCBI Taxonomy" id="29313"/>
    <lineage>
        <taxon>Bacteria</taxon>
        <taxon>Bacillati</taxon>
        <taxon>Actinomycetota</taxon>
        <taxon>Actinomycetes</taxon>
        <taxon>Mycobacteriales</taxon>
        <taxon>Mycobacteriaceae</taxon>
        <taxon>Mycobacterium</taxon>
    </lineage>
</organism>
<dbReference type="SUPFAM" id="SSF51735">
    <property type="entry name" value="NAD(P)-binding Rossmann-fold domains"/>
    <property type="match status" value="1"/>
</dbReference>
<dbReference type="PANTHER" id="PTHR44196:SF1">
    <property type="entry name" value="DEHYDROGENASE_REDUCTASE SDR FAMILY MEMBER 7B"/>
    <property type="match status" value="1"/>
</dbReference>
<evidence type="ECO:0000256" key="3">
    <source>
        <dbReference type="RuleBase" id="RU000363"/>
    </source>
</evidence>
<feature type="domain" description="Ketoreductase" evidence="4">
    <location>
        <begin position="7"/>
        <end position="187"/>
    </location>
</feature>
<dbReference type="PROSITE" id="PS00061">
    <property type="entry name" value="ADH_SHORT"/>
    <property type="match status" value="1"/>
</dbReference>
<dbReference type="PRINTS" id="PR00080">
    <property type="entry name" value="SDRFAMILY"/>
</dbReference>
<keyword evidence="6" id="KW-1185">Reference proteome</keyword>
<dbReference type="EMBL" id="UEGW01000001">
    <property type="protein sequence ID" value="SRX94974.1"/>
    <property type="molecule type" value="Genomic_DNA"/>
</dbReference>
<dbReference type="InterPro" id="IPR002347">
    <property type="entry name" value="SDR_fam"/>
</dbReference>
<protein>
    <submittedName>
        <fullName evidence="5">Putative oxidoreductase [Mycobacterium tuberculosis H37Rv]</fullName>
    </submittedName>
</protein>
<dbReference type="PRINTS" id="PR00081">
    <property type="entry name" value="GDHRDH"/>
</dbReference>
<dbReference type="SMART" id="SM00822">
    <property type="entry name" value="PKS_KR"/>
    <property type="match status" value="1"/>
</dbReference>
<comment type="similarity">
    <text evidence="1 3">Belongs to the short-chain dehydrogenases/reductases (SDR) family.</text>
</comment>
<evidence type="ECO:0000256" key="2">
    <source>
        <dbReference type="ARBA" id="ARBA00023002"/>
    </source>
</evidence>
<dbReference type="OrthoDB" id="3743899at2"/>
<sequence>MGSVRDKVALITGAANGIGAEVARRLHDKGARLVLIDLDETQLIKTAISLDDDRALTVVADVREFSAMQAAAALGIERFGGIDIVMANAGITAYGSVRQVDPDAFRALIDINVVGVFNTVRAALPSVIERAGYVMFVSSGAAYFAYPGTVPYSASKAAVEHFANVFRLEVADLAVDVGSAHLSWVDTPLVRDSKADLSTLRDVLDALPASLGQPTAVKKCGAALVRGMERRKRHVSCPRWVGLFRWLKPLFTSRVGERQILRTVPPRLARLDAEVATLGRSVSARTQALQKGLTAITDRP</sequence>